<feature type="transmembrane region" description="Helical" evidence="5">
    <location>
        <begin position="80"/>
        <end position="97"/>
    </location>
</feature>
<feature type="transmembrane region" description="Helical" evidence="5">
    <location>
        <begin position="47"/>
        <end position="68"/>
    </location>
</feature>
<dbReference type="GO" id="GO:0022857">
    <property type="term" value="F:transmembrane transporter activity"/>
    <property type="evidence" value="ECO:0007669"/>
    <property type="project" value="InterPro"/>
</dbReference>
<dbReference type="PANTHER" id="PTHR23528">
    <property type="match status" value="1"/>
</dbReference>
<dbReference type="InterPro" id="IPR036259">
    <property type="entry name" value="MFS_trans_sf"/>
</dbReference>
<feature type="domain" description="Major facilitator superfamily (MFS) profile" evidence="6">
    <location>
        <begin position="211"/>
        <end position="399"/>
    </location>
</feature>
<comment type="subcellular location">
    <subcellularLocation>
        <location evidence="1">Cell membrane</location>
        <topology evidence="1">Multi-pass membrane protein</topology>
    </subcellularLocation>
</comment>
<dbReference type="EMBL" id="RDBF01000001">
    <property type="protein sequence ID" value="RLV57543.1"/>
    <property type="molecule type" value="Genomic_DNA"/>
</dbReference>
<accession>A0A3L8PSB0</accession>
<protein>
    <submittedName>
        <fullName evidence="7">MFS transporter</fullName>
    </submittedName>
</protein>
<reference evidence="7 8" key="1">
    <citation type="submission" date="2018-10" db="EMBL/GenBank/DDBJ databases">
        <title>Aeromicrobium sp. 9W16Y-2 whole genome shotgun sequence.</title>
        <authorList>
            <person name="Li F."/>
        </authorList>
    </citation>
    <scope>NUCLEOTIDE SEQUENCE [LARGE SCALE GENOMIC DNA]</scope>
    <source>
        <strain evidence="7 8">9W16Y-2</strain>
    </source>
</reference>
<evidence type="ECO:0000256" key="5">
    <source>
        <dbReference type="SAM" id="Phobius"/>
    </source>
</evidence>
<feature type="transmembrane region" description="Helical" evidence="5">
    <location>
        <begin position="170"/>
        <end position="188"/>
    </location>
</feature>
<dbReference type="Gene3D" id="1.20.1250.20">
    <property type="entry name" value="MFS general substrate transporter like domains"/>
    <property type="match status" value="1"/>
</dbReference>
<evidence type="ECO:0000256" key="3">
    <source>
        <dbReference type="ARBA" id="ARBA00022989"/>
    </source>
</evidence>
<feature type="transmembrane region" description="Helical" evidence="5">
    <location>
        <begin position="372"/>
        <end position="392"/>
    </location>
</feature>
<keyword evidence="3 5" id="KW-1133">Transmembrane helix</keyword>
<feature type="transmembrane region" description="Helical" evidence="5">
    <location>
        <begin position="103"/>
        <end position="120"/>
    </location>
</feature>
<feature type="transmembrane region" description="Helical" evidence="5">
    <location>
        <begin position="250"/>
        <end position="269"/>
    </location>
</feature>
<dbReference type="GO" id="GO:0005886">
    <property type="term" value="C:plasma membrane"/>
    <property type="evidence" value="ECO:0007669"/>
    <property type="project" value="UniProtKB-SubCell"/>
</dbReference>
<dbReference type="AlphaFoldDB" id="A0A3L8PSB0"/>
<keyword evidence="8" id="KW-1185">Reference proteome</keyword>
<comment type="caution">
    <text evidence="7">The sequence shown here is derived from an EMBL/GenBank/DDBJ whole genome shotgun (WGS) entry which is preliminary data.</text>
</comment>
<name>A0A3L8PSB0_9ACTN</name>
<dbReference type="InterPro" id="IPR020846">
    <property type="entry name" value="MFS_dom"/>
</dbReference>
<dbReference type="PANTHER" id="PTHR23528:SF1">
    <property type="entry name" value="MAJOR FACILITATOR SUPERFAMILY (MFS) PROFILE DOMAIN-CONTAINING PROTEIN"/>
    <property type="match status" value="1"/>
</dbReference>
<evidence type="ECO:0000256" key="4">
    <source>
        <dbReference type="ARBA" id="ARBA00023136"/>
    </source>
</evidence>
<dbReference type="Pfam" id="PF07690">
    <property type="entry name" value="MFS_1"/>
    <property type="match status" value="1"/>
</dbReference>
<feature type="transmembrane region" description="Helical" evidence="5">
    <location>
        <begin position="141"/>
        <end position="164"/>
    </location>
</feature>
<evidence type="ECO:0000313" key="8">
    <source>
        <dbReference type="Proteomes" id="UP000282515"/>
    </source>
</evidence>
<dbReference type="Proteomes" id="UP000282515">
    <property type="component" value="Unassembled WGS sequence"/>
</dbReference>
<dbReference type="OrthoDB" id="7584869at2"/>
<evidence type="ECO:0000259" key="6">
    <source>
        <dbReference type="PROSITE" id="PS50850"/>
    </source>
</evidence>
<feature type="transmembrane region" description="Helical" evidence="5">
    <location>
        <begin position="216"/>
        <end position="238"/>
    </location>
</feature>
<dbReference type="SUPFAM" id="SSF103473">
    <property type="entry name" value="MFS general substrate transporter"/>
    <property type="match status" value="1"/>
</dbReference>
<feature type="transmembrane region" description="Helical" evidence="5">
    <location>
        <begin position="343"/>
        <end position="366"/>
    </location>
</feature>
<evidence type="ECO:0000256" key="1">
    <source>
        <dbReference type="ARBA" id="ARBA00004651"/>
    </source>
</evidence>
<dbReference type="PROSITE" id="PS50850">
    <property type="entry name" value="MFS"/>
    <property type="match status" value="1"/>
</dbReference>
<proteinExistence type="predicted"/>
<keyword evidence="4 5" id="KW-0472">Membrane</keyword>
<gene>
    <name evidence="7" type="ORF">D9V41_02645</name>
</gene>
<feature type="transmembrane region" description="Helical" evidence="5">
    <location>
        <begin position="281"/>
        <end position="299"/>
    </location>
</feature>
<sequence>MLTMNRRLPWSLLLASLTLNVMYAAVAGVLVPAQIATASPGDKETHLAVVMTASSVLTMIVHPWVGALSDRTRSPLGRRTPWIVGGALASAVALVALGRAESVVMIALGWLVVQPLLNVVEAPLDAVVADRVPAGERPRASAFYGGGAALGLALGAGAAGLTVAHLSSTYAVLAVLLVIGMAGFVLANRERVTPSAPRRSRPALAAWRDRDFRLVLLGRFVLVLGHQLVMGYLLYLVMDRTGGGPEEAGRVVTLLVGAHIAALVLGAVVAGRRVKGARVRWVLIATAVIVSGLLLALLLPGLAGLVAYAVVAGIGRGLYLTADLALMLDVLPSREDHGRDLGVLGLATIVPQSLAPAIAGLVLALTGNAYDALLVCAIVGVGLSAVFIARIIPAVETTR</sequence>
<keyword evidence="2 5" id="KW-0812">Transmembrane</keyword>
<dbReference type="InterPro" id="IPR011701">
    <property type="entry name" value="MFS"/>
</dbReference>
<organism evidence="7 8">
    <name type="scientific">Aeromicrobium phragmitis</name>
    <dbReference type="NCBI Taxonomy" id="2478914"/>
    <lineage>
        <taxon>Bacteria</taxon>
        <taxon>Bacillati</taxon>
        <taxon>Actinomycetota</taxon>
        <taxon>Actinomycetes</taxon>
        <taxon>Propionibacteriales</taxon>
        <taxon>Nocardioidaceae</taxon>
        <taxon>Aeromicrobium</taxon>
    </lineage>
</organism>
<evidence type="ECO:0000313" key="7">
    <source>
        <dbReference type="EMBL" id="RLV57543.1"/>
    </source>
</evidence>
<evidence type="ECO:0000256" key="2">
    <source>
        <dbReference type="ARBA" id="ARBA00022692"/>
    </source>
</evidence>